<dbReference type="SUPFAM" id="SSF53098">
    <property type="entry name" value="Ribonuclease H-like"/>
    <property type="match status" value="1"/>
</dbReference>
<evidence type="ECO:0000313" key="2">
    <source>
        <dbReference type="EMBL" id="ANZ67429.1"/>
    </source>
</evidence>
<dbReference type="GO" id="GO:0003729">
    <property type="term" value="F:mRNA binding"/>
    <property type="evidence" value="ECO:0007669"/>
    <property type="project" value="UniProtKB-ARBA"/>
</dbReference>
<dbReference type="InterPro" id="IPR050437">
    <property type="entry name" value="Ribos_protein_bS1-like"/>
</dbReference>
<dbReference type="Pfam" id="PF16921">
    <property type="entry name" value="Tex_YqgF"/>
    <property type="match status" value="1"/>
</dbReference>
<dbReference type="Pfam" id="PF09371">
    <property type="entry name" value="Tex_N"/>
    <property type="match status" value="1"/>
</dbReference>
<dbReference type="Pfam" id="PF00575">
    <property type="entry name" value="S1"/>
    <property type="match status" value="1"/>
</dbReference>
<dbReference type="PANTHER" id="PTHR10724">
    <property type="entry name" value="30S RIBOSOMAL PROTEIN S1"/>
    <property type="match status" value="1"/>
</dbReference>
<dbReference type="InterPro" id="IPR018974">
    <property type="entry name" value="Tex-like_N"/>
</dbReference>
<organism evidence="2 3">
    <name type="scientific">Secundilactobacillus paracollinoides</name>
    <dbReference type="NCBI Taxonomy" id="240427"/>
    <lineage>
        <taxon>Bacteria</taxon>
        <taxon>Bacillati</taxon>
        <taxon>Bacillota</taxon>
        <taxon>Bacilli</taxon>
        <taxon>Lactobacillales</taxon>
        <taxon>Lactobacillaceae</taxon>
        <taxon>Secundilactobacillus</taxon>
    </lineage>
</organism>
<dbReference type="InterPro" id="IPR032639">
    <property type="entry name" value="Tex_YqgF"/>
</dbReference>
<dbReference type="SMART" id="SM00732">
    <property type="entry name" value="YqgFc"/>
    <property type="match status" value="1"/>
</dbReference>
<dbReference type="InterPro" id="IPR012337">
    <property type="entry name" value="RNaseH-like_sf"/>
</dbReference>
<dbReference type="InterPro" id="IPR041692">
    <property type="entry name" value="HHH_9"/>
</dbReference>
<dbReference type="InterPro" id="IPR037027">
    <property type="entry name" value="YqgF/RNaseH-like_dom_sf"/>
</dbReference>
<reference evidence="2 3" key="1">
    <citation type="submission" date="2016-03" db="EMBL/GenBank/DDBJ databases">
        <title>Pediococcus and Lactobacillus from brewery environment - whole genome sequencing and assembly.</title>
        <authorList>
            <person name="Behr J."/>
            <person name="Geissler A.J."/>
            <person name="Vogel R.F."/>
        </authorList>
    </citation>
    <scope>NUCLEOTIDE SEQUENCE [LARGE SCALE GENOMIC DNA]</scope>
    <source>
        <strain evidence="2 3">TMW 1.1995</strain>
    </source>
</reference>
<dbReference type="Gene3D" id="1.10.150.310">
    <property type="entry name" value="Tex RuvX-like domain-like"/>
    <property type="match status" value="1"/>
</dbReference>
<dbReference type="InterPro" id="IPR010994">
    <property type="entry name" value="RuvA_2-like"/>
</dbReference>
<dbReference type="InterPro" id="IPR003029">
    <property type="entry name" value="S1_domain"/>
</dbReference>
<dbReference type="SMART" id="SM00316">
    <property type="entry name" value="S1"/>
    <property type="match status" value="1"/>
</dbReference>
<proteinExistence type="predicted"/>
<evidence type="ECO:0000259" key="1">
    <source>
        <dbReference type="PROSITE" id="PS50126"/>
    </source>
</evidence>
<dbReference type="InterPro" id="IPR006641">
    <property type="entry name" value="YqgF/RNaseH-like_dom"/>
</dbReference>
<dbReference type="SUPFAM" id="SSF158832">
    <property type="entry name" value="Tex N-terminal region-like"/>
    <property type="match status" value="1"/>
</dbReference>
<dbReference type="InterPro" id="IPR023323">
    <property type="entry name" value="Tex-like_dom_sf"/>
</dbReference>
<dbReference type="PROSITE" id="PS50126">
    <property type="entry name" value="S1"/>
    <property type="match status" value="1"/>
</dbReference>
<protein>
    <submittedName>
        <fullName evidence="2">RNA-binding transcriptional accessory protein</fullName>
    </submittedName>
</protein>
<accession>A0A1B2IZI7</accession>
<feature type="domain" description="S1 motif" evidence="1">
    <location>
        <begin position="648"/>
        <end position="717"/>
    </location>
</feature>
<dbReference type="Gene3D" id="1.10.10.650">
    <property type="entry name" value="RuvA domain 2-like"/>
    <property type="match status" value="1"/>
</dbReference>
<dbReference type="Pfam" id="PF12836">
    <property type="entry name" value="HHH_3"/>
    <property type="match status" value="1"/>
</dbReference>
<sequence length="721" mass="80043">MDQEIINRVKKSLTSYQDRQIDATLELLGDNNTVPFIARYRKERTGNLDEVQIREIQDEATRIEKLVHRQDEVKNQIESQGKLTPQLRKTIDATTQLQQVEDIYLPYKQKRKTKATVAKDAGLMPFAQWLLTFPSQGLDEKIATFINDKVTDADAVLAGVHEILAEAIGERAGFREWLRNYARRNGQLTSQVKRNGKDADEQGVYQTYYDFSSPFKNVSAYQTLALNRGEKAGVLTVKLNIDEQAVDQYLNFQLIGNRKGPAVPIVVAAYQDAYKRFMGPAIERELRRELTETADAHAIRVFGENLYHLLMQAPLKNRIVMGFDPAYRTGCKLAVMDGNGKYLDKLVIYPHKPANAAKRAAAMPEFLKFIEKNHVEMIAIGNGTASRESEQFVADAIKQLDRPVQYTIVNEAGASVYSASEVARTEFPDFNVEERSAVSIGRRLQDPLAELVKIDPQAVGVGQYQHDVAGSALDEQLSRVVETAVNQVGVDLNRASVELLAHISGLNQTIAQNVVAYREENGVFASSPQLKKVPRLGPKAYEQAVGFLRIIGGKTIFDNTDIHPESYAVAKTVLERLGLDQKDVGTEKVTEAVAGTSVAQLATGLSVGEATLQDILDGLTKPGRDLRDNMPAPLLRTDVLKMSDLRPGMKLEGTVRNVVDFGAFVDIGVKQDGLVHISHMADKFVRNPSTVVSVGDIVTVWVLEIDESRQRIQLSMVAPDD</sequence>
<dbReference type="GO" id="GO:0005737">
    <property type="term" value="C:cytoplasm"/>
    <property type="evidence" value="ECO:0007669"/>
    <property type="project" value="UniProtKB-ARBA"/>
</dbReference>
<evidence type="ECO:0000313" key="3">
    <source>
        <dbReference type="Proteomes" id="UP000093267"/>
    </source>
</evidence>
<dbReference type="FunFam" id="1.10.10.650:FF:000001">
    <property type="entry name" value="S1 RNA-binding domain 1"/>
    <property type="match status" value="1"/>
</dbReference>
<name>A0A1B2IZI7_9LACO</name>
<dbReference type="FunFam" id="2.40.50.140:FF:000051">
    <property type="entry name" value="RNA-binding transcriptional accessory protein"/>
    <property type="match status" value="1"/>
</dbReference>
<dbReference type="SUPFAM" id="SSF50249">
    <property type="entry name" value="Nucleic acid-binding proteins"/>
    <property type="match status" value="1"/>
</dbReference>
<dbReference type="Pfam" id="PF17674">
    <property type="entry name" value="HHH_9"/>
    <property type="match status" value="1"/>
</dbReference>
<dbReference type="GO" id="GO:0003735">
    <property type="term" value="F:structural constituent of ribosome"/>
    <property type="evidence" value="ECO:0007669"/>
    <property type="project" value="TreeGrafter"/>
</dbReference>
<dbReference type="Proteomes" id="UP000093267">
    <property type="component" value="Chromosome"/>
</dbReference>
<dbReference type="STRING" id="240427.AYR62_08445"/>
<gene>
    <name evidence="2" type="ORF">AYR63_09925</name>
</gene>
<dbReference type="SUPFAM" id="SSF47781">
    <property type="entry name" value="RuvA domain 2-like"/>
    <property type="match status" value="2"/>
</dbReference>
<dbReference type="FunFam" id="1.10.150.310:FF:000001">
    <property type="entry name" value="RNA-binding transcriptional accessory protein"/>
    <property type="match status" value="1"/>
</dbReference>
<dbReference type="FunFam" id="3.30.420.140:FF:000001">
    <property type="entry name" value="RNA-binding transcriptional accessory protein"/>
    <property type="match status" value="1"/>
</dbReference>
<dbReference type="Gene3D" id="1.10.3500.10">
    <property type="entry name" value="Tex N-terminal region-like"/>
    <property type="match status" value="1"/>
</dbReference>
<dbReference type="EMBL" id="CP014924">
    <property type="protein sequence ID" value="ANZ67429.1"/>
    <property type="molecule type" value="Genomic_DNA"/>
</dbReference>
<dbReference type="InterPro" id="IPR012340">
    <property type="entry name" value="NA-bd_OB-fold"/>
</dbReference>
<dbReference type="CDD" id="cd05685">
    <property type="entry name" value="S1_Tex"/>
    <property type="match status" value="1"/>
</dbReference>
<dbReference type="Gene3D" id="2.40.50.140">
    <property type="entry name" value="Nucleic acid-binding proteins"/>
    <property type="match status" value="1"/>
</dbReference>
<dbReference type="GO" id="GO:0006139">
    <property type="term" value="P:nucleobase-containing compound metabolic process"/>
    <property type="evidence" value="ECO:0007669"/>
    <property type="project" value="InterPro"/>
</dbReference>
<dbReference type="RefSeq" id="WP_065902704.1">
    <property type="nucleotide sequence ID" value="NZ_CP014912.1"/>
</dbReference>
<dbReference type="KEGG" id="lpd:AYR62_08445"/>
<dbReference type="InterPro" id="IPR055179">
    <property type="entry name" value="Tex-like_central_region"/>
</dbReference>
<dbReference type="PANTHER" id="PTHR10724:SF10">
    <property type="entry name" value="S1 RNA-BINDING DOMAIN-CONTAINING PROTEIN 1"/>
    <property type="match status" value="1"/>
</dbReference>
<dbReference type="Gene3D" id="3.30.420.140">
    <property type="entry name" value="YqgF/RNase H-like domain"/>
    <property type="match status" value="1"/>
</dbReference>
<keyword evidence="3" id="KW-1185">Reference proteome</keyword>
<dbReference type="OrthoDB" id="9804714at2"/>
<dbReference type="AlphaFoldDB" id="A0A1B2IZI7"/>
<dbReference type="InterPro" id="IPR023319">
    <property type="entry name" value="Tex-like_HTH_dom_sf"/>
</dbReference>
<dbReference type="Pfam" id="PF22706">
    <property type="entry name" value="Tex_central_region"/>
    <property type="match status" value="1"/>
</dbReference>
<dbReference type="InterPro" id="IPR044146">
    <property type="entry name" value="S1_Tex"/>
</dbReference>
<dbReference type="GO" id="GO:0006412">
    <property type="term" value="P:translation"/>
    <property type="evidence" value="ECO:0007669"/>
    <property type="project" value="TreeGrafter"/>
</dbReference>